<gene>
    <name evidence="2" type="ORF">DF213_13310</name>
</gene>
<sequence>MMKCPLCGNAAHTRSSFEVTDTTKERYNQCTNINCGHTFISHETFVRSIARPGVVQHVAPHPKGQQVVMNL</sequence>
<reference evidence="2 3" key="1">
    <citation type="submission" date="2018-05" db="EMBL/GenBank/DDBJ databases">
        <title>Genomic diversity of pathogens causing Blackleg of Potato in Pakistan.</title>
        <authorList>
            <person name="Sarfraz S."/>
            <person name="Riaz K."/>
            <person name="Oulghazi S."/>
            <person name="Cigna J."/>
            <person name="Sahi S.T."/>
            <person name="Khan S.H."/>
            <person name="Hameed A."/>
            <person name="Faure D."/>
        </authorList>
    </citation>
    <scope>NUCLEOTIDE SEQUENCE [LARGE SCALE GENOMIC DNA]</scope>
    <source>
        <strain evidence="2 3">SS70</strain>
    </source>
</reference>
<evidence type="ECO:0000313" key="2">
    <source>
        <dbReference type="EMBL" id="PWD72540.1"/>
    </source>
</evidence>
<dbReference type="Proteomes" id="UP000245055">
    <property type="component" value="Unassembled WGS sequence"/>
</dbReference>
<accession>A0AAX1C519</accession>
<proteinExistence type="predicted"/>
<dbReference type="RefSeq" id="WP_024104571.1">
    <property type="nucleotide sequence ID" value="NZ_CP162003.1"/>
</dbReference>
<dbReference type="InterPro" id="IPR007684">
    <property type="entry name" value="Znf_Ogr/Delta"/>
</dbReference>
<dbReference type="Pfam" id="PF04606">
    <property type="entry name" value="Ogr_Delta"/>
    <property type="match status" value="1"/>
</dbReference>
<evidence type="ECO:0000313" key="3">
    <source>
        <dbReference type="Proteomes" id="UP000245055"/>
    </source>
</evidence>
<feature type="domain" description="Zinc finger Ogr/Delta-type" evidence="1">
    <location>
        <begin position="3"/>
        <end position="49"/>
    </location>
</feature>
<name>A0AAX1C519_9GAMM</name>
<dbReference type="AlphaFoldDB" id="A0AAX1C519"/>
<dbReference type="EMBL" id="QESZ01000018">
    <property type="protein sequence ID" value="PWD72540.1"/>
    <property type="molecule type" value="Genomic_DNA"/>
</dbReference>
<organism evidence="2 3">
    <name type="scientific">Dickeya dianthicola</name>
    <dbReference type="NCBI Taxonomy" id="204039"/>
    <lineage>
        <taxon>Bacteria</taxon>
        <taxon>Pseudomonadati</taxon>
        <taxon>Pseudomonadota</taxon>
        <taxon>Gammaproteobacteria</taxon>
        <taxon>Enterobacterales</taxon>
        <taxon>Pectobacteriaceae</taxon>
        <taxon>Dickeya</taxon>
    </lineage>
</organism>
<protein>
    <submittedName>
        <fullName evidence="2">Late control protein B</fullName>
    </submittedName>
</protein>
<comment type="caution">
    <text evidence="2">The sequence shown here is derived from an EMBL/GenBank/DDBJ whole genome shotgun (WGS) entry which is preliminary data.</text>
</comment>
<evidence type="ECO:0000259" key="1">
    <source>
        <dbReference type="Pfam" id="PF04606"/>
    </source>
</evidence>